<dbReference type="GO" id="GO:0006508">
    <property type="term" value="P:proteolysis"/>
    <property type="evidence" value="ECO:0007669"/>
    <property type="project" value="InterPro"/>
</dbReference>
<organism evidence="2 3">
    <name type="scientific">Chitinophaga pinensis (strain ATCC 43595 / DSM 2588 / LMG 13176 / NBRC 15968 / NCIMB 11800 / UQM 2034)</name>
    <dbReference type="NCBI Taxonomy" id="485918"/>
    <lineage>
        <taxon>Bacteria</taxon>
        <taxon>Pseudomonadati</taxon>
        <taxon>Bacteroidota</taxon>
        <taxon>Chitinophagia</taxon>
        <taxon>Chitinophagales</taxon>
        <taxon>Chitinophagaceae</taxon>
        <taxon>Chitinophaga</taxon>
    </lineage>
</organism>
<protein>
    <submittedName>
        <fullName evidence="2">Peptidase C14 caspase catalytic subunit p20</fullName>
    </submittedName>
</protein>
<gene>
    <name evidence="2" type="ordered locus">Cpin_3011</name>
</gene>
<dbReference type="EMBL" id="CP001699">
    <property type="protein sequence ID" value="ACU60487.1"/>
    <property type="molecule type" value="Genomic_DNA"/>
</dbReference>
<dbReference type="KEGG" id="cpi:Cpin_3011"/>
<dbReference type="InterPro" id="IPR029030">
    <property type="entry name" value="Caspase-like_dom_sf"/>
</dbReference>
<dbReference type="Gene3D" id="3.40.50.1460">
    <property type="match status" value="1"/>
</dbReference>
<feature type="domain" description="Peptidase C14 caspase" evidence="1">
    <location>
        <begin position="4"/>
        <end position="195"/>
    </location>
</feature>
<name>A0A979GPF0_CHIPD</name>
<sequence>MSETRYAILIGINDYENFPLRYCSNDVVELKKRLLSNCLYANENIFEIVSTKQAPVADVYGELNRTINLISQLFTGQNDSIFFYFSGHGKFKEGQTFLEFHQNLVSTQTIYERLSELVPANQVYVLDACHSGFGIEFKSGEDAAMTAYYQQRYIAGSEGFFFLCSCKQDERSQAFPQYKNGVFTKYILEAIDNPSIYDNENNYLTLPVIHEYALKKILLTGKYEQTPFMQMQASGYYPFAVRKREEYQICESLIETFSKEAEIEDFFRLEDLNLSKDLRRDLFHFCSELILNLFGHGYSPNAQISVARNTISIYDYSEKSFNPFTAEATTDGKGIKIMRDFMKRYKGVCEFKYEEGNPNVTTLAFSDEIGEFKYNAPCFLLIEKESLYYPSNLNNIKIDKTCKELLIDATNAYVWGSMAGLFLDYLMRRTEDSQAFIILKLDKNDFTKDYLVSMVKEGPYPRIMIV</sequence>
<reference evidence="3" key="1">
    <citation type="submission" date="2009-08" db="EMBL/GenBank/DDBJ databases">
        <title>The complete genome of Chitinophaga pinensis DSM 2588.</title>
        <authorList>
            <consortium name="US DOE Joint Genome Institute (JGI-PGF)"/>
            <person name="Lucas S."/>
            <person name="Copeland A."/>
            <person name="Lapidus A."/>
            <person name="Glavina del Rio T."/>
            <person name="Dalin E."/>
            <person name="Tice H."/>
            <person name="Bruce D."/>
            <person name="Goodwin L."/>
            <person name="Pitluck S."/>
            <person name="Kyrpides N."/>
            <person name="Mavromatis K."/>
            <person name="Ivanova N."/>
            <person name="Mikhailova N."/>
            <person name="Sims D."/>
            <person name="Meinche L."/>
            <person name="Brettin T."/>
            <person name="Detter J.C."/>
            <person name="Han C."/>
            <person name="Larimer F."/>
            <person name="Land M."/>
            <person name="Hauser L."/>
            <person name="Markowitz V."/>
            <person name="Cheng J.-F."/>
            <person name="Hugenholtz P."/>
            <person name="Woyke T."/>
            <person name="Wu D."/>
            <person name="Spring S."/>
            <person name="Klenk H.-P."/>
            <person name="Eisen J.A."/>
        </authorList>
    </citation>
    <scope>NUCLEOTIDE SEQUENCE [LARGE SCALE GENOMIC DNA]</scope>
    <source>
        <strain evidence="3">ATCC 43595 / DSM 2588 / LMG 13176 / NBRC 15968 / NCIMB 11800 / UQM 2034</strain>
    </source>
</reference>
<dbReference type="InterPro" id="IPR011600">
    <property type="entry name" value="Pept_C14_caspase"/>
</dbReference>
<proteinExistence type="predicted"/>
<dbReference type="GO" id="GO:0004197">
    <property type="term" value="F:cysteine-type endopeptidase activity"/>
    <property type="evidence" value="ECO:0007669"/>
    <property type="project" value="InterPro"/>
</dbReference>
<evidence type="ECO:0000313" key="3">
    <source>
        <dbReference type="Proteomes" id="UP000002215"/>
    </source>
</evidence>
<reference evidence="2 3" key="2">
    <citation type="journal article" date="2010" name="Stand. Genomic Sci.">
        <title>Complete genome sequence of Chitinophaga pinensis type strain (UQM 2034).</title>
        <authorList>
            <person name="Glavina Del Rio T."/>
            <person name="Abt B."/>
            <person name="Spring S."/>
            <person name="Lapidus A."/>
            <person name="Nolan M."/>
            <person name="Tice H."/>
            <person name="Copeland A."/>
            <person name="Cheng J.F."/>
            <person name="Chen F."/>
            <person name="Bruce D."/>
            <person name="Goodwin L."/>
            <person name="Pitluck S."/>
            <person name="Ivanova N."/>
            <person name="Mavromatis K."/>
            <person name="Mikhailova N."/>
            <person name="Pati A."/>
            <person name="Chen A."/>
            <person name="Palaniappan K."/>
            <person name="Land M."/>
            <person name="Hauser L."/>
            <person name="Chang Y.J."/>
            <person name="Jeffries C.D."/>
            <person name="Chain P."/>
            <person name="Saunders E."/>
            <person name="Detter J.C."/>
            <person name="Brettin T."/>
            <person name="Rohde M."/>
            <person name="Goker M."/>
            <person name="Bristow J."/>
            <person name="Eisen J.A."/>
            <person name="Markowitz V."/>
            <person name="Hugenholtz P."/>
            <person name="Kyrpides N.C."/>
            <person name="Klenk H.P."/>
            <person name="Lucas S."/>
        </authorList>
    </citation>
    <scope>NUCLEOTIDE SEQUENCE [LARGE SCALE GENOMIC DNA]</scope>
    <source>
        <strain evidence="3">ATCC 43595 / DSM 2588 / LMG 13176 / NBRC 15968 / NCIMB 11800 / UQM 2034</strain>
    </source>
</reference>
<dbReference type="SUPFAM" id="SSF52129">
    <property type="entry name" value="Caspase-like"/>
    <property type="match status" value="1"/>
</dbReference>
<dbReference type="OrthoDB" id="174931at2"/>
<dbReference type="Pfam" id="PF00656">
    <property type="entry name" value="Peptidase_C14"/>
    <property type="match status" value="1"/>
</dbReference>
<dbReference type="AlphaFoldDB" id="A0A979GPF0"/>
<evidence type="ECO:0000313" key="2">
    <source>
        <dbReference type="EMBL" id="ACU60487.1"/>
    </source>
</evidence>
<accession>A0A979GPF0</accession>
<evidence type="ECO:0000259" key="1">
    <source>
        <dbReference type="Pfam" id="PF00656"/>
    </source>
</evidence>
<dbReference type="Proteomes" id="UP000002215">
    <property type="component" value="Chromosome"/>
</dbReference>
<dbReference type="RefSeq" id="WP_012790663.1">
    <property type="nucleotide sequence ID" value="NC_013132.1"/>
</dbReference>